<protein>
    <submittedName>
        <fullName evidence="4">HEAT repeat-containing protein 2</fullName>
    </submittedName>
</protein>
<feature type="non-terminal residue" evidence="2">
    <location>
        <position position="119"/>
    </location>
</feature>
<keyword evidence="5" id="KW-1185">Reference proteome</keyword>
<organism evidence="2">
    <name type="scientific">Cladocopium goreaui</name>
    <dbReference type="NCBI Taxonomy" id="2562237"/>
    <lineage>
        <taxon>Eukaryota</taxon>
        <taxon>Sar</taxon>
        <taxon>Alveolata</taxon>
        <taxon>Dinophyceae</taxon>
        <taxon>Suessiales</taxon>
        <taxon>Symbiodiniaceae</taxon>
        <taxon>Cladocopium</taxon>
    </lineage>
</organism>
<gene>
    <name evidence="2" type="ORF">C1SCF055_LOCUS36411</name>
</gene>
<dbReference type="EMBL" id="CAMXCT020005049">
    <property type="protein sequence ID" value="CAL1164605.1"/>
    <property type="molecule type" value="Genomic_DNA"/>
</dbReference>
<reference evidence="3" key="2">
    <citation type="submission" date="2024-04" db="EMBL/GenBank/DDBJ databases">
        <authorList>
            <person name="Chen Y."/>
            <person name="Shah S."/>
            <person name="Dougan E. K."/>
            <person name="Thang M."/>
            <person name="Chan C."/>
        </authorList>
    </citation>
    <scope>NUCLEOTIDE SEQUENCE [LARGE SCALE GENOMIC DNA]</scope>
</reference>
<dbReference type="EMBL" id="CAMXCT010005049">
    <property type="protein sequence ID" value="CAI4011230.1"/>
    <property type="molecule type" value="Genomic_DNA"/>
</dbReference>
<sequence length="119" mass="13765">MSQRGHVRKPPLNNKRPRIWSEMQREQKTKSFAKTKVSDLSLLQREKKTKKVAKRMDSSLNWMSGWAKLKTEQEQLRPAEVEPAMAVVEPPTTMVDALEELPTGTPEIFLAYIQRDINC</sequence>
<proteinExistence type="predicted"/>
<reference evidence="2" key="1">
    <citation type="submission" date="2022-10" db="EMBL/GenBank/DDBJ databases">
        <authorList>
            <person name="Chen Y."/>
            <person name="Dougan E. K."/>
            <person name="Chan C."/>
            <person name="Rhodes N."/>
            <person name="Thang M."/>
        </authorList>
    </citation>
    <scope>NUCLEOTIDE SEQUENCE</scope>
</reference>
<name>A0A9P1GF50_9DINO</name>
<dbReference type="AlphaFoldDB" id="A0A9P1GF50"/>
<dbReference type="EMBL" id="CAMXCT030005049">
    <property type="protein sequence ID" value="CAL4798542.1"/>
    <property type="molecule type" value="Genomic_DNA"/>
</dbReference>
<dbReference type="Proteomes" id="UP001152797">
    <property type="component" value="Unassembled WGS sequence"/>
</dbReference>
<comment type="caution">
    <text evidence="2">The sequence shown here is derived from an EMBL/GenBank/DDBJ whole genome shotgun (WGS) entry which is preliminary data.</text>
</comment>
<evidence type="ECO:0000313" key="2">
    <source>
        <dbReference type="EMBL" id="CAI4011230.1"/>
    </source>
</evidence>
<evidence type="ECO:0000256" key="1">
    <source>
        <dbReference type="SAM" id="MobiDB-lite"/>
    </source>
</evidence>
<accession>A0A9P1GF50</accession>
<evidence type="ECO:0000313" key="3">
    <source>
        <dbReference type="EMBL" id="CAL1164605.1"/>
    </source>
</evidence>
<evidence type="ECO:0000313" key="4">
    <source>
        <dbReference type="EMBL" id="CAL4798542.1"/>
    </source>
</evidence>
<feature type="region of interest" description="Disordered" evidence="1">
    <location>
        <begin position="1"/>
        <end position="33"/>
    </location>
</feature>
<evidence type="ECO:0000313" key="5">
    <source>
        <dbReference type="Proteomes" id="UP001152797"/>
    </source>
</evidence>